<keyword evidence="1" id="KW-0732">Signal</keyword>
<evidence type="ECO:0000313" key="3">
    <source>
        <dbReference type="Proteomes" id="UP000007113"/>
    </source>
</evidence>
<gene>
    <name evidence="2" type="ordered locus">AciX8_3745</name>
</gene>
<dbReference type="AlphaFoldDB" id="G8P0E2"/>
<evidence type="ECO:0000256" key="1">
    <source>
        <dbReference type="SAM" id="SignalP"/>
    </source>
</evidence>
<protein>
    <submittedName>
        <fullName evidence="2">Uncharacterized protein</fullName>
    </submittedName>
</protein>
<organism evidence="2 3">
    <name type="scientific">Granulicella mallensis (strain ATCC BAA-1857 / DSM 23137 / MP5ACTX8)</name>
    <dbReference type="NCBI Taxonomy" id="682795"/>
    <lineage>
        <taxon>Bacteria</taxon>
        <taxon>Pseudomonadati</taxon>
        <taxon>Acidobacteriota</taxon>
        <taxon>Terriglobia</taxon>
        <taxon>Terriglobales</taxon>
        <taxon>Acidobacteriaceae</taxon>
        <taxon>Granulicella</taxon>
    </lineage>
</organism>
<proteinExistence type="predicted"/>
<feature type="chain" id="PRO_5003512280" evidence="1">
    <location>
        <begin position="24"/>
        <end position="564"/>
    </location>
</feature>
<dbReference type="STRING" id="682795.AciX8_3745"/>
<reference evidence="2 3" key="1">
    <citation type="submission" date="2011-11" db="EMBL/GenBank/DDBJ databases">
        <title>Complete sequence of Granulicella mallensis MP5ACTX8.</title>
        <authorList>
            <consortium name="US DOE Joint Genome Institute"/>
            <person name="Lucas S."/>
            <person name="Copeland A."/>
            <person name="Lapidus A."/>
            <person name="Cheng J.-F."/>
            <person name="Goodwin L."/>
            <person name="Pitluck S."/>
            <person name="Peters L."/>
            <person name="Lu M."/>
            <person name="Detter J.C."/>
            <person name="Han C."/>
            <person name="Tapia R."/>
            <person name="Land M."/>
            <person name="Hauser L."/>
            <person name="Kyrpides N."/>
            <person name="Ivanova N."/>
            <person name="Mikhailova N."/>
            <person name="Pagani I."/>
            <person name="Rawat S."/>
            <person name="Mannisto M."/>
            <person name="Haggblom M."/>
            <person name="Woyke T."/>
        </authorList>
    </citation>
    <scope>NUCLEOTIDE SEQUENCE [LARGE SCALE GENOMIC DNA]</scope>
    <source>
        <strain evidence="3">ATCC BAA-1857 / DSM 23137 / MP5ACTX8</strain>
    </source>
</reference>
<name>G8P0E2_GRAMM</name>
<dbReference type="EMBL" id="CP003130">
    <property type="protein sequence ID" value="AEU38030.1"/>
    <property type="molecule type" value="Genomic_DNA"/>
</dbReference>
<accession>G8P0E2</accession>
<dbReference type="Proteomes" id="UP000007113">
    <property type="component" value="Chromosome"/>
</dbReference>
<sequence>MQGLCKGGLWFRLACRLGLSVLAASCCQHLLSAQTFELSGGTSTLYQAGGGSITVRAPSYDFTLGAGTIDGHIFEGAQLIKATTHAKYILGDDHINFYLPTDIFDSSHFLFARGVGMSTTRQQTDILAFVGATATEYSSPLFDGAKTNEPAGILFLKKTINSRWQLFSDTIISKEQTQIESLQWEPLPKLDLAVTAGVGANQPYGAASVNLSRTWIDLQAAYIGAGQQFHRVDLVSPLFAEPDRENILVTVRPSSFLTLSGAHQNYLVPQFPSTTNVRSSVDQGSAGLRVSGTLLNGAIYHSSYLDASNHAVSFSATRAFTERFHVMANYLASRPKDSAPTNSLISTFTEAFTARLSVNENLTISGGHTGINFGGQLLSNFATINADYQTIYVPAQNSAPFEQALILDIKLNLFGRLKLHGSSFVDATGNLRHTVDASTIVVRGQSAGASSQYESMGDAIMQGCVVDSFGRQIEGAALLVDEKLIYTNEDGCFLVREHKPRTHKLQVVPAEFLASGNWSVVSAPPIIISSLERNRIETPVVVVMLRAKAVVLTSGATVGVQPLN</sequence>
<dbReference type="KEGG" id="gma:AciX8_3745"/>
<feature type="signal peptide" evidence="1">
    <location>
        <begin position="1"/>
        <end position="23"/>
    </location>
</feature>
<dbReference type="HOGENOM" id="CLU_482953_0_0_0"/>
<keyword evidence="3" id="KW-1185">Reference proteome</keyword>
<evidence type="ECO:0000313" key="2">
    <source>
        <dbReference type="EMBL" id="AEU38030.1"/>
    </source>
</evidence>